<evidence type="ECO:0000256" key="1">
    <source>
        <dbReference type="SAM" id="MobiDB-lite"/>
    </source>
</evidence>
<evidence type="ECO:0000313" key="3">
    <source>
        <dbReference type="Proteomes" id="UP001501624"/>
    </source>
</evidence>
<dbReference type="EMBL" id="BAABCM010000014">
    <property type="protein sequence ID" value="GAA3844632.1"/>
    <property type="molecule type" value="Genomic_DNA"/>
</dbReference>
<reference evidence="3" key="1">
    <citation type="journal article" date="2019" name="Int. J. Syst. Evol. Microbiol.">
        <title>The Global Catalogue of Microorganisms (GCM) 10K type strain sequencing project: providing services to taxonomists for standard genome sequencing and annotation.</title>
        <authorList>
            <consortium name="The Broad Institute Genomics Platform"/>
            <consortium name="The Broad Institute Genome Sequencing Center for Infectious Disease"/>
            <person name="Wu L."/>
            <person name="Ma J."/>
        </authorList>
    </citation>
    <scope>NUCLEOTIDE SEQUENCE [LARGE SCALE GENOMIC DNA]</scope>
    <source>
        <strain evidence="3">JCM 17017</strain>
    </source>
</reference>
<protein>
    <submittedName>
        <fullName evidence="2">Uncharacterized protein</fullName>
    </submittedName>
</protein>
<proteinExistence type="predicted"/>
<dbReference type="Proteomes" id="UP001501624">
    <property type="component" value="Unassembled WGS sequence"/>
</dbReference>
<comment type="caution">
    <text evidence="2">The sequence shown here is derived from an EMBL/GenBank/DDBJ whole genome shotgun (WGS) entry which is preliminary data.</text>
</comment>
<gene>
    <name evidence="2" type="ORF">GCM10022380_73550</name>
</gene>
<accession>A0ABP7JHJ8</accession>
<keyword evidence="3" id="KW-1185">Reference proteome</keyword>
<organism evidence="2 3">
    <name type="scientific">Amycolatopsis tucumanensis</name>
    <dbReference type="NCBI Taxonomy" id="401106"/>
    <lineage>
        <taxon>Bacteria</taxon>
        <taxon>Bacillati</taxon>
        <taxon>Actinomycetota</taxon>
        <taxon>Actinomycetes</taxon>
        <taxon>Pseudonocardiales</taxon>
        <taxon>Pseudonocardiaceae</taxon>
        <taxon>Amycolatopsis</taxon>
    </lineage>
</organism>
<evidence type="ECO:0000313" key="2">
    <source>
        <dbReference type="EMBL" id="GAA3844632.1"/>
    </source>
</evidence>
<feature type="region of interest" description="Disordered" evidence="1">
    <location>
        <begin position="136"/>
        <end position="181"/>
    </location>
</feature>
<sequence>MWGRVRLAWCEVGAGVDRLRVGAGAAGVAEGGSGSGLCTGARSARMAGREVAAGVGFAPGRVRLAWREVAAGVDFVPGRMRPACREPVAGVGWLYVGVARMAGAVVGVEWLCVGVAGAVVGADWLCVGALGPCGGRRQRKRPDQRTGLPCSRNRRPATQEDRLPQPDLPRPRSTADLWSPTSRVKARFPALTRLLGD</sequence>
<name>A0ABP7JHJ8_9PSEU</name>